<evidence type="ECO:0000313" key="5">
    <source>
        <dbReference type="Proteomes" id="UP000288716"/>
    </source>
</evidence>
<comment type="caution">
    <text evidence="4">The sequence shown here is derived from an EMBL/GenBank/DDBJ whole genome shotgun (WGS) entry which is preliminary data.</text>
</comment>
<dbReference type="GO" id="GO:0005737">
    <property type="term" value="C:cytoplasm"/>
    <property type="evidence" value="ECO:0007669"/>
    <property type="project" value="TreeGrafter"/>
</dbReference>
<dbReference type="Pfam" id="PF02230">
    <property type="entry name" value="Abhydrolase_2"/>
    <property type="match status" value="1"/>
</dbReference>
<evidence type="ECO:0000256" key="1">
    <source>
        <dbReference type="ARBA" id="ARBA00006499"/>
    </source>
</evidence>
<dbReference type="InterPro" id="IPR050565">
    <property type="entry name" value="LYPA1-2/EST-like"/>
</dbReference>
<dbReference type="VEuPathDB" id="VectorBase:LDEU008859"/>
<dbReference type="Proteomes" id="UP000288716">
    <property type="component" value="Unassembled WGS sequence"/>
</dbReference>
<dbReference type="GO" id="GO:0052689">
    <property type="term" value="F:carboxylic ester hydrolase activity"/>
    <property type="evidence" value="ECO:0007669"/>
    <property type="project" value="TreeGrafter"/>
</dbReference>
<dbReference type="InterPro" id="IPR029058">
    <property type="entry name" value="AB_hydrolase_fold"/>
</dbReference>
<dbReference type="STRING" id="299467.A0A443S6P2"/>
<name>A0A443S6P2_9ACAR</name>
<proteinExistence type="inferred from homology"/>
<organism evidence="4 5">
    <name type="scientific">Leptotrombidium deliense</name>
    <dbReference type="NCBI Taxonomy" id="299467"/>
    <lineage>
        <taxon>Eukaryota</taxon>
        <taxon>Metazoa</taxon>
        <taxon>Ecdysozoa</taxon>
        <taxon>Arthropoda</taxon>
        <taxon>Chelicerata</taxon>
        <taxon>Arachnida</taxon>
        <taxon>Acari</taxon>
        <taxon>Acariformes</taxon>
        <taxon>Trombidiformes</taxon>
        <taxon>Prostigmata</taxon>
        <taxon>Anystina</taxon>
        <taxon>Parasitengona</taxon>
        <taxon>Trombiculoidea</taxon>
        <taxon>Trombiculidae</taxon>
        <taxon>Leptotrombidium</taxon>
    </lineage>
</organism>
<keyword evidence="5" id="KW-1185">Reference proteome</keyword>
<sequence length="225" mass="25150">PVIPVTLADGYSMNAWFDLLTPYGETGDEDVSGIHSMSENIHKLIENEITEHSIPASRIIVGGYSQGGGLALYSALNYRTPIAGIIAISCWLPLRNEFPVVIKEEMKSIPVFQCHGEADPVIACDWSLMTTNVLKTAMSNYCVKTYPGLGHSTFPPVKYDSQNVLISIEFLKEVHFVLKIFTLTSFPLGNTRCPRIHEKMFNVLKFSEHLMCDEINFHPQVVAMQ</sequence>
<dbReference type="EMBL" id="NCKV01006946">
    <property type="protein sequence ID" value="RWS23181.1"/>
    <property type="molecule type" value="Genomic_DNA"/>
</dbReference>
<dbReference type="SUPFAM" id="SSF53474">
    <property type="entry name" value="alpha/beta-Hydrolases"/>
    <property type="match status" value="1"/>
</dbReference>
<comment type="similarity">
    <text evidence="1">Belongs to the AB hydrolase superfamily. AB hydrolase 2 family.</text>
</comment>
<evidence type="ECO:0000259" key="3">
    <source>
        <dbReference type="Pfam" id="PF02230"/>
    </source>
</evidence>
<dbReference type="PANTHER" id="PTHR10655:SF68">
    <property type="entry name" value="PALMITOYL-PROTEIN HYDROLASE"/>
    <property type="match status" value="1"/>
</dbReference>
<dbReference type="AlphaFoldDB" id="A0A443S6P2"/>
<gene>
    <name evidence="4" type="ORF">B4U80_06316</name>
</gene>
<evidence type="ECO:0000256" key="2">
    <source>
        <dbReference type="ARBA" id="ARBA00012423"/>
    </source>
</evidence>
<dbReference type="InterPro" id="IPR043580">
    <property type="entry name" value="CUTINASE_1"/>
</dbReference>
<dbReference type="PANTHER" id="PTHR10655">
    <property type="entry name" value="LYSOPHOSPHOLIPASE-RELATED"/>
    <property type="match status" value="1"/>
</dbReference>
<dbReference type="OrthoDB" id="2418081at2759"/>
<protein>
    <recommendedName>
        <fullName evidence="2">palmitoyl-protein hydrolase</fullName>
        <ecNumber evidence="2">3.1.2.22</ecNumber>
    </recommendedName>
</protein>
<dbReference type="EC" id="3.1.2.22" evidence="2"/>
<evidence type="ECO:0000313" key="4">
    <source>
        <dbReference type="EMBL" id="RWS23181.1"/>
    </source>
</evidence>
<dbReference type="GO" id="GO:0008474">
    <property type="term" value="F:palmitoyl-(protein) hydrolase activity"/>
    <property type="evidence" value="ECO:0007669"/>
    <property type="project" value="UniProtKB-EC"/>
</dbReference>
<dbReference type="PROSITE" id="PS00155">
    <property type="entry name" value="CUTINASE_1"/>
    <property type="match status" value="1"/>
</dbReference>
<dbReference type="InterPro" id="IPR003140">
    <property type="entry name" value="PLipase/COase/thioEstase"/>
</dbReference>
<feature type="domain" description="Phospholipase/carboxylesterase/thioesterase" evidence="3">
    <location>
        <begin position="1"/>
        <end position="154"/>
    </location>
</feature>
<feature type="non-terminal residue" evidence="4">
    <location>
        <position position="1"/>
    </location>
</feature>
<accession>A0A443S6P2</accession>
<dbReference type="Gene3D" id="3.40.50.1820">
    <property type="entry name" value="alpha/beta hydrolase"/>
    <property type="match status" value="1"/>
</dbReference>
<reference evidence="4 5" key="1">
    <citation type="journal article" date="2018" name="Gigascience">
        <title>Genomes of trombidid mites reveal novel predicted allergens and laterally-transferred genes associated with secondary metabolism.</title>
        <authorList>
            <person name="Dong X."/>
            <person name="Chaisiri K."/>
            <person name="Xia D."/>
            <person name="Armstrong S.D."/>
            <person name="Fang Y."/>
            <person name="Donnelly M.J."/>
            <person name="Kadowaki T."/>
            <person name="McGarry J.W."/>
            <person name="Darby A.C."/>
            <person name="Makepeace B.L."/>
        </authorList>
    </citation>
    <scope>NUCLEOTIDE SEQUENCE [LARGE SCALE GENOMIC DNA]</scope>
    <source>
        <strain evidence="4">UoL-UT</strain>
    </source>
</reference>